<dbReference type="KEGG" id="lez:GLE_3829"/>
<dbReference type="STRING" id="69.GLE_3829"/>
<protein>
    <submittedName>
        <fullName evidence="7">Redoxin domain protein</fullName>
    </submittedName>
</protein>
<evidence type="ECO:0000313" key="7">
    <source>
        <dbReference type="EMBL" id="ALN59172.1"/>
    </source>
</evidence>
<sequence>MISTARTRRALPLLAVAIAATLLGACQKSDDPRSIDRTDEIKRADAERIAAQAAAPAPADKPAEAPAASDVPELRIATLDGKTYDLAEHRGKWVVVNFWATWCAPCIKEMPELSALDAMREHIEVIGLAYEEIDKADMQAFLKQHPVSYPIAVLDVTDPPKSFDTPKGLPMTYLIGPDGKVVEKFLGPVDAKKLEDAIAKAGGPKPGEPAGQGGAGKNGSNEDDSSKDDSSKDDSSKGGPSGGHT</sequence>
<dbReference type="GO" id="GO:0030313">
    <property type="term" value="C:cell envelope"/>
    <property type="evidence" value="ECO:0007669"/>
    <property type="project" value="UniProtKB-SubCell"/>
</dbReference>
<dbReference type="Pfam" id="PF08534">
    <property type="entry name" value="Redoxin"/>
    <property type="match status" value="1"/>
</dbReference>
<comment type="subcellular location">
    <subcellularLocation>
        <location evidence="1">Cell envelope</location>
    </subcellularLocation>
</comment>
<name>A0A0S2DL06_LYSEN</name>
<dbReference type="AlphaFoldDB" id="A0A0S2DL06"/>
<dbReference type="PANTHER" id="PTHR42852">
    <property type="entry name" value="THIOL:DISULFIDE INTERCHANGE PROTEIN DSBE"/>
    <property type="match status" value="1"/>
</dbReference>
<keyword evidence="3" id="KW-1015">Disulfide bond</keyword>
<feature type="signal peptide" evidence="6">
    <location>
        <begin position="1"/>
        <end position="25"/>
    </location>
</feature>
<accession>A0A0S2DL06</accession>
<evidence type="ECO:0000256" key="4">
    <source>
        <dbReference type="ARBA" id="ARBA00023284"/>
    </source>
</evidence>
<evidence type="ECO:0000256" key="6">
    <source>
        <dbReference type="SAM" id="SignalP"/>
    </source>
</evidence>
<evidence type="ECO:0000256" key="2">
    <source>
        <dbReference type="ARBA" id="ARBA00022748"/>
    </source>
</evidence>
<evidence type="ECO:0000256" key="3">
    <source>
        <dbReference type="ARBA" id="ARBA00023157"/>
    </source>
</evidence>
<dbReference type="InterPro" id="IPR013766">
    <property type="entry name" value="Thioredoxin_domain"/>
</dbReference>
<evidence type="ECO:0000313" key="8">
    <source>
        <dbReference type="Proteomes" id="UP000061569"/>
    </source>
</evidence>
<dbReference type="InterPro" id="IPR050553">
    <property type="entry name" value="Thioredoxin_ResA/DsbE_sf"/>
</dbReference>
<dbReference type="Proteomes" id="UP000061569">
    <property type="component" value="Chromosome"/>
</dbReference>
<dbReference type="EMBL" id="CP013140">
    <property type="protein sequence ID" value="ALN59172.1"/>
    <property type="molecule type" value="Genomic_DNA"/>
</dbReference>
<dbReference type="GO" id="GO:0017004">
    <property type="term" value="P:cytochrome complex assembly"/>
    <property type="evidence" value="ECO:0007669"/>
    <property type="project" value="UniProtKB-KW"/>
</dbReference>
<dbReference type="InterPro" id="IPR013740">
    <property type="entry name" value="Redoxin"/>
</dbReference>
<reference evidence="7 8" key="1">
    <citation type="submission" date="2015-11" db="EMBL/GenBank/DDBJ databases">
        <title>Genome sequences of Lysobacter enzymogenes strain C3 and Lysobacter antibioticus ATCC 29479.</title>
        <authorList>
            <person name="Kobayashi D.Y."/>
        </authorList>
    </citation>
    <scope>NUCLEOTIDE SEQUENCE [LARGE SCALE GENOMIC DNA]</scope>
    <source>
        <strain evidence="7 8">C3</strain>
    </source>
</reference>
<evidence type="ECO:0000256" key="5">
    <source>
        <dbReference type="SAM" id="MobiDB-lite"/>
    </source>
</evidence>
<dbReference type="PROSITE" id="PS51257">
    <property type="entry name" value="PROKAR_LIPOPROTEIN"/>
    <property type="match status" value="1"/>
</dbReference>
<dbReference type="InterPro" id="IPR036249">
    <property type="entry name" value="Thioredoxin-like_sf"/>
</dbReference>
<dbReference type="CDD" id="cd02966">
    <property type="entry name" value="TlpA_like_family"/>
    <property type="match status" value="1"/>
</dbReference>
<dbReference type="GO" id="GO:0016491">
    <property type="term" value="F:oxidoreductase activity"/>
    <property type="evidence" value="ECO:0007669"/>
    <property type="project" value="InterPro"/>
</dbReference>
<dbReference type="SUPFAM" id="SSF52833">
    <property type="entry name" value="Thioredoxin-like"/>
    <property type="match status" value="1"/>
</dbReference>
<dbReference type="PROSITE" id="PS51352">
    <property type="entry name" value="THIOREDOXIN_2"/>
    <property type="match status" value="1"/>
</dbReference>
<keyword evidence="6" id="KW-0732">Signal</keyword>
<gene>
    <name evidence="7" type="ORF">GLE_3829</name>
</gene>
<organism evidence="7 8">
    <name type="scientific">Lysobacter enzymogenes</name>
    <dbReference type="NCBI Taxonomy" id="69"/>
    <lineage>
        <taxon>Bacteria</taxon>
        <taxon>Pseudomonadati</taxon>
        <taxon>Pseudomonadota</taxon>
        <taxon>Gammaproteobacteria</taxon>
        <taxon>Lysobacterales</taxon>
        <taxon>Lysobacteraceae</taxon>
        <taxon>Lysobacter</taxon>
    </lineage>
</organism>
<dbReference type="PANTHER" id="PTHR42852:SF6">
    <property type="entry name" value="THIOL:DISULFIDE INTERCHANGE PROTEIN DSBE"/>
    <property type="match status" value="1"/>
</dbReference>
<dbReference type="PATRIC" id="fig|69.6.peg.3771"/>
<keyword evidence="4" id="KW-0676">Redox-active center</keyword>
<dbReference type="Gene3D" id="3.40.30.10">
    <property type="entry name" value="Glutaredoxin"/>
    <property type="match status" value="1"/>
</dbReference>
<feature type="region of interest" description="Disordered" evidence="5">
    <location>
        <begin position="197"/>
        <end position="245"/>
    </location>
</feature>
<proteinExistence type="predicted"/>
<keyword evidence="2" id="KW-0201">Cytochrome c-type biogenesis</keyword>
<feature type="compositionally biased region" description="Basic and acidic residues" evidence="5">
    <location>
        <begin position="227"/>
        <end position="236"/>
    </location>
</feature>
<dbReference type="OrthoDB" id="9796554at2"/>
<feature type="chain" id="PRO_5043388528" evidence="6">
    <location>
        <begin position="26"/>
        <end position="245"/>
    </location>
</feature>
<evidence type="ECO:0000256" key="1">
    <source>
        <dbReference type="ARBA" id="ARBA00004196"/>
    </source>
</evidence>